<dbReference type="EMBL" id="CP047180">
    <property type="protein sequence ID" value="QHC62762.1"/>
    <property type="molecule type" value="Genomic_DNA"/>
</dbReference>
<gene>
    <name evidence="1" type="ORF">GSU69_08760</name>
</gene>
<evidence type="ECO:0000313" key="2">
    <source>
        <dbReference type="Proteomes" id="UP000464597"/>
    </source>
</evidence>
<protein>
    <submittedName>
        <fullName evidence="1">Uncharacterized protein</fullName>
    </submittedName>
</protein>
<name>A0ABX6GZ46_9MICO</name>
<organism evidence="1 2">
    <name type="scientific">Rathayibacter festucae</name>
    <dbReference type="NCBI Taxonomy" id="110937"/>
    <lineage>
        <taxon>Bacteria</taxon>
        <taxon>Bacillati</taxon>
        <taxon>Actinomycetota</taxon>
        <taxon>Actinomycetes</taxon>
        <taxon>Micrococcales</taxon>
        <taxon>Microbacteriaceae</taxon>
        <taxon>Rathayibacter</taxon>
    </lineage>
</organism>
<sequence length="55" mass="6377">MHEVKEERRFELFVETTDRAESRAHGWLDHRKLIRLAGDFTPGGTTFTIASYAPE</sequence>
<evidence type="ECO:0000313" key="1">
    <source>
        <dbReference type="EMBL" id="QHC62762.1"/>
    </source>
</evidence>
<accession>A0ABX6GZ46</accession>
<keyword evidence="2" id="KW-1185">Reference proteome</keyword>
<proteinExistence type="predicted"/>
<dbReference type="RefSeq" id="WP_159422695.1">
    <property type="nucleotide sequence ID" value="NZ_CP047180.1"/>
</dbReference>
<dbReference type="Proteomes" id="UP000464597">
    <property type="component" value="Chromosome"/>
</dbReference>
<reference evidence="2" key="1">
    <citation type="submission" date="2019-12" db="EMBL/GenBank/DDBJ databases">
        <title>Complete and draft genome sequences of new strains and members of some known species of the genus Rathayibacter isolated from plants.</title>
        <authorList>
            <person name="Tarlachkov S.V."/>
            <person name="Starodumova I.P."/>
            <person name="Dorofeeva L.V."/>
            <person name="Prisyazhnaya N.V."/>
            <person name="Leyn S."/>
            <person name="Zlamal J."/>
            <person name="Elan M."/>
            <person name="Osterman A.L."/>
            <person name="Nadler S."/>
            <person name="Subbotin S.A."/>
            <person name="Evtushenko L.I."/>
        </authorList>
    </citation>
    <scope>NUCLEOTIDE SEQUENCE [LARGE SCALE GENOMIC DNA]</scope>
    <source>
        <strain evidence="2">VKM Ac-2802</strain>
    </source>
</reference>